<accession>A0A017S3B7</accession>
<gene>
    <name evidence="4" type="ORF">EURHEDRAFT_416715</name>
</gene>
<sequence>MANCAAWIVSEKANPLKVDDAPTQRPEPGTIVIKNHVSAVNPIDWKIQNHEYSAYVKTYPFILGTDVAGTVEEVGKGVARFQKGDRVISHVPSLLTANPIHSGYQLYPHAYSSLSAKIPDSLSFEQAVVLPLAISTAAAGLYLPDYLSFSLPTLTNNPKSKQTHDANKTVLIWGGSSSVGATAIQLAVASGLRVVTTASESNYEFVKSLGASLVFNYSAESVVEDVANKLGQGECELVGVYDAISNEKSIALIAEILERLGKRDLRIASVLPYKEARGLDARFVFALHLAMAQHEQIGKAIWEDFVPGALVNGQLQAKPDPVVVGKGLESVQHALDVQMKGVSARKVVIDLQ</sequence>
<dbReference type="Pfam" id="PF00107">
    <property type="entry name" value="ADH_zinc_N"/>
    <property type="match status" value="1"/>
</dbReference>
<dbReference type="InterPro" id="IPR020843">
    <property type="entry name" value="ER"/>
</dbReference>
<keyword evidence="2" id="KW-0560">Oxidoreductase</keyword>
<dbReference type="AlphaFoldDB" id="A0A017S3B7"/>
<dbReference type="InterPro" id="IPR036291">
    <property type="entry name" value="NAD(P)-bd_dom_sf"/>
</dbReference>
<dbReference type="GO" id="GO:0016651">
    <property type="term" value="F:oxidoreductase activity, acting on NAD(P)H"/>
    <property type="evidence" value="ECO:0007669"/>
    <property type="project" value="InterPro"/>
</dbReference>
<dbReference type="STRING" id="1388766.A0A017S3B7"/>
<feature type="domain" description="Enoyl reductase (ER)" evidence="3">
    <location>
        <begin position="12"/>
        <end position="349"/>
    </location>
</feature>
<dbReference type="GeneID" id="63698156"/>
<dbReference type="Pfam" id="PF08240">
    <property type="entry name" value="ADH_N"/>
    <property type="match status" value="1"/>
</dbReference>
<dbReference type="PANTHER" id="PTHR45348">
    <property type="entry name" value="HYPOTHETICAL OXIDOREDUCTASE (EUROFUNG)"/>
    <property type="match status" value="1"/>
</dbReference>
<dbReference type="PANTHER" id="PTHR45348:SF2">
    <property type="entry name" value="ZINC-TYPE ALCOHOL DEHYDROGENASE-LIKE PROTEIN C2E1P3.01"/>
    <property type="match status" value="1"/>
</dbReference>
<dbReference type="SUPFAM" id="SSF50129">
    <property type="entry name" value="GroES-like"/>
    <property type="match status" value="1"/>
</dbReference>
<dbReference type="Proteomes" id="UP000019804">
    <property type="component" value="Unassembled WGS sequence"/>
</dbReference>
<dbReference type="HOGENOM" id="CLU_026673_16_5_1"/>
<evidence type="ECO:0000313" key="4">
    <source>
        <dbReference type="EMBL" id="EYE91104.1"/>
    </source>
</evidence>
<dbReference type="InterPro" id="IPR013154">
    <property type="entry name" value="ADH-like_N"/>
</dbReference>
<evidence type="ECO:0000313" key="5">
    <source>
        <dbReference type="Proteomes" id="UP000019804"/>
    </source>
</evidence>
<dbReference type="InterPro" id="IPR047122">
    <property type="entry name" value="Trans-enoyl_RdTase-like"/>
</dbReference>
<dbReference type="SMART" id="SM00829">
    <property type="entry name" value="PKS_ER"/>
    <property type="match status" value="1"/>
</dbReference>
<protein>
    <submittedName>
        <fullName evidence="4">Zinc-binding oxidoreductase-like protein CipB</fullName>
    </submittedName>
</protein>
<dbReference type="InterPro" id="IPR011032">
    <property type="entry name" value="GroES-like_sf"/>
</dbReference>
<dbReference type="Gene3D" id="3.90.180.10">
    <property type="entry name" value="Medium-chain alcohol dehydrogenases, catalytic domain"/>
    <property type="match status" value="1"/>
</dbReference>
<evidence type="ECO:0000256" key="2">
    <source>
        <dbReference type="ARBA" id="ARBA00023002"/>
    </source>
</evidence>
<dbReference type="SUPFAM" id="SSF51735">
    <property type="entry name" value="NAD(P)-binding Rossmann-fold domains"/>
    <property type="match status" value="1"/>
</dbReference>
<comment type="similarity">
    <text evidence="1">Belongs to the zinc-containing alcohol dehydrogenase family.</text>
</comment>
<evidence type="ECO:0000256" key="1">
    <source>
        <dbReference type="ARBA" id="ARBA00008072"/>
    </source>
</evidence>
<proteinExistence type="inferred from homology"/>
<dbReference type="OrthoDB" id="48317at2759"/>
<organism evidence="4 5">
    <name type="scientific">Aspergillus ruber (strain CBS 135680)</name>
    <dbReference type="NCBI Taxonomy" id="1388766"/>
    <lineage>
        <taxon>Eukaryota</taxon>
        <taxon>Fungi</taxon>
        <taxon>Dikarya</taxon>
        <taxon>Ascomycota</taxon>
        <taxon>Pezizomycotina</taxon>
        <taxon>Eurotiomycetes</taxon>
        <taxon>Eurotiomycetidae</taxon>
        <taxon>Eurotiales</taxon>
        <taxon>Aspergillaceae</taxon>
        <taxon>Aspergillus</taxon>
        <taxon>Aspergillus subgen. Aspergillus</taxon>
    </lineage>
</organism>
<reference evidence="5" key="1">
    <citation type="journal article" date="2014" name="Nat. Commun.">
        <title>Genomic adaptations of the halophilic Dead Sea filamentous fungus Eurotium rubrum.</title>
        <authorList>
            <person name="Kis-Papo T."/>
            <person name="Weig A.R."/>
            <person name="Riley R."/>
            <person name="Persoh D."/>
            <person name="Salamov A."/>
            <person name="Sun H."/>
            <person name="Lipzen A."/>
            <person name="Wasser S.P."/>
            <person name="Rambold G."/>
            <person name="Grigoriev I.V."/>
            <person name="Nevo E."/>
        </authorList>
    </citation>
    <scope>NUCLEOTIDE SEQUENCE [LARGE SCALE GENOMIC DNA]</scope>
    <source>
        <strain evidence="5">CBS 135680</strain>
    </source>
</reference>
<keyword evidence="5" id="KW-1185">Reference proteome</keyword>
<dbReference type="RefSeq" id="XP_040634794.1">
    <property type="nucleotide sequence ID" value="XM_040783032.1"/>
</dbReference>
<name>A0A017S3B7_ASPRC</name>
<dbReference type="InterPro" id="IPR013149">
    <property type="entry name" value="ADH-like_C"/>
</dbReference>
<dbReference type="CDD" id="cd08249">
    <property type="entry name" value="enoyl_reductase_like"/>
    <property type="match status" value="1"/>
</dbReference>
<dbReference type="EMBL" id="KK088448">
    <property type="protein sequence ID" value="EYE91104.1"/>
    <property type="molecule type" value="Genomic_DNA"/>
</dbReference>
<evidence type="ECO:0000259" key="3">
    <source>
        <dbReference type="SMART" id="SM00829"/>
    </source>
</evidence>
<dbReference type="Gene3D" id="3.40.50.720">
    <property type="entry name" value="NAD(P)-binding Rossmann-like Domain"/>
    <property type="match status" value="1"/>
</dbReference>